<accession>S9U457</accession>
<evidence type="ECO:0000313" key="5">
    <source>
        <dbReference type="Proteomes" id="UP000015354"/>
    </source>
</evidence>
<feature type="coiled-coil region" evidence="1">
    <location>
        <begin position="75"/>
        <end position="102"/>
    </location>
</feature>
<dbReference type="Pfam" id="PF19026">
    <property type="entry name" value="UBA_HYPK"/>
    <property type="match status" value="1"/>
</dbReference>
<dbReference type="PANTHER" id="PTHR31184:SF2">
    <property type="entry name" value="HUNTINGTIN-INTERACTING PROTEIN K"/>
    <property type="match status" value="1"/>
</dbReference>
<dbReference type="OrthoDB" id="285219at2759"/>
<dbReference type="PANTHER" id="PTHR31184">
    <property type="entry name" value="HUNTINGTIN-INTERACTING PROTEIN K FAMILY MEMBER"/>
    <property type="match status" value="1"/>
</dbReference>
<name>S9U457_9TRYP</name>
<dbReference type="InterPro" id="IPR044034">
    <property type="entry name" value="NAC-like_UBA"/>
</dbReference>
<organism evidence="4 5">
    <name type="scientific">Strigomonas culicis</name>
    <dbReference type="NCBI Taxonomy" id="28005"/>
    <lineage>
        <taxon>Eukaryota</taxon>
        <taxon>Discoba</taxon>
        <taxon>Euglenozoa</taxon>
        <taxon>Kinetoplastea</taxon>
        <taxon>Metakinetoplastina</taxon>
        <taxon>Trypanosomatida</taxon>
        <taxon>Trypanosomatidae</taxon>
        <taxon>Strigomonadinae</taxon>
        <taxon>Strigomonas</taxon>
    </lineage>
</organism>
<evidence type="ECO:0000259" key="3">
    <source>
        <dbReference type="Pfam" id="PF19026"/>
    </source>
</evidence>
<evidence type="ECO:0000313" key="4">
    <source>
        <dbReference type="EMBL" id="EPY23718.1"/>
    </source>
</evidence>
<dbReference type="Proteomes" id="UP000015354">
    <property type="component" value="Unassembled WGS sequence"/>
</dbReference>
<reference evidence="4 5" key="1">
    <citation type="journal article" date="2013" name="PLoS ONE">
        <title>Predicting the Proteins of Angomonas deanei, Strigomonas culicis and Their Respective Endosymbionts Reveals New Aspects of the Trypanosomatidae Family.</title>
        <authorList>
            <person name="Motta M.C."/>
            <person name="Martins A.C."/>
            <person name="de Souza S.S."/>
            <person name="Catta-Preta C.M."/>
            <person name="Silva R."/>
            <person name="Klein C.C."/>
            <person name="de Almeida L.G."/>
            <person name="de Lima Cunha O."/>
            <person name="Ciapina L.P."/>
            <person name="Brocchi M."/>
            <person name="Colabardini A.C."/>
            <person name="de Araujo Lima B."/>
            <person name="Machado C.R."/>
            <person name="de Almeida Soares C.M."/>
            <person name="Probst C.M."/>
            <person name="de Menezes C.B."/>
            <person name="Thompson C.E."/>
            <person name="Bartholomeu D.C."/>
            <person name="Gradia D.F."/>
            <person name="Pavoni D.P."/>
            <person name="Grisard E.C."/>
            <person name="Fantinatti-Garboggini F."/>
            <person name="Marchini F.K."/>
            <person name="Rodrigues-Luiz G.F."/>
            <person name="Wagner G."/>
            <person name="Goldman G.H."/>
            <person name="Fietto J.L."/>
            <person name="Elias M.C."/>
            <person name="Goldman M.H."/>
            <person name="Sagot M.F."/>
            <person name="Pereira M."/>
            <person name="Stoco P.H."/>
            <person name="de Mendonca-Neto R.P."/>
            <person name="Teixeira S.M."/>
            <person name="Maciel T.E."/>
            <person name="de Oliveira Mendes T.A."/>
            <person name="Urmenyi T.P."/>
            <person name="de Souza W."/>
            <person name="Schenkman S."/>
            <person name="de Vasconcelos A.T."/>
        </authorList>
    </citation>
    <scope>NUCLEOTIDE SEQUENCE [LARGE SCALE GENOMIC DNA]</scope>
</reference>
<evidence type="ECO:0000256" key="1">
    <source>
        <dbReference type="SAM" id="Coils"/>
    </source>
</evidence>
<dbReference type="PROSITE" id="PS51257">
    <property type="entry name" value="PROKAR_LIPOPROTEIN"/>
    <property type="match status" value="1"/>
</dbReference>
<keyword evidence="5" id="KW-1185">Reference proteome</keyword>
<proteinExistence type="predicted"/>
<protein>
    <recommendedName>
        <fullName evidence="3">Nascent polypeptide-associated complex subunit alpha-like UBA domain-containing protein</fullName>
    </recommendedName>
</protein>
<feature type="region of interest" description="Disordered" evidence="2">
    <location>
        <begin position="51"/>
        <end position="71"/>
    </location>
</feature>
<dbReference type="InterPro" id="IPR052617">
    <property type="entry name" value="Huntingtin-int_K"/>
</dbReference>
<feature type="domain" description="Nascent polypeptide-associated complex subunit alpha-like UBA" evidence="3">
    <location>
        <begin position="106"/>
        <end position="145"/>
    </location>
</feature>
<dbReference type="CDD" id="cd14361">
    <property type="entry name" value="UBA_HYPK"/>
    <property type="match status" value="1"/>
</dbReference>
<dbReference type="AlphaFoldDB" id="S9U457"/>
<keyword evidence="1" id="KW-0175">Coiled coil</keyword>
<gene>
    <name evidence="4" type="ORF">STCU_07522</name>
</gene>
<feature type="compositionally biased region" description="Polar residues" evidence="2">
    <location>
        <begin position="55"/>
        <end position="65"/>
    </location>
</feature>
<dbReference type="InterPro" id="IPR038922">
    <property type="entry name" value="HYPK_UBA"/>
</dbReference>
<evidence type="ECO:0000256" key="2">
    <source>
        <dbReference type="SAM" id="MobiDB-lite"/>
    </source>
</evidence>
<sequence>MLKWFFLRKKKKTSSHCFFSCACCGCRSFPYRFESIILPLCPDIMSRQQDEQRSMNKLSGNSNAEKATELRKYDQKEVQERMAKLRNELVEKKEAEKKKLAEIAAVEVNAADVSVIASELNISEADAKWKLQEKKNDVVAVLREAVHLPTQKK</sequence>
<dbReference type="EMBL" id="ATMH01007522">
    <property type="protein sequence ID" value="EPY23718.1"/>
    <property type="molecule type" value="Genomic_DNA"/>
</dbReference>
<comment type="caution">
    <text evidence="4">The sequence shown here is derived from an EMBL/GenBank/DDBJ whole genome shotgun (WGS) entry which is preliminary data.</text>
</comment>
<dbReference type="GO" id="GO:0050821">
    <property type="term" value="P:protein stabilization"/>
    <property type="evidence" value="ECO:0007669"/>
    <property type="project" value="TreeGrafter"/>
</dbReference>